<gene>
    <name evidence="2" type="ORF">DY000_02019249</name>
</gene>
<reference evidence="2 3" key="1">
    <citation type="journal article" date="2020" name="BMC Genomics">
        <title>Intraspecific diversification of the crop wild relative Brassica cretica Lam. using demographic model selection.</title>
        <authorList>
            <person name="Kioukis A."/>
            <person name="Michalopoulou V.A."/>
            <person name="Briers L."/>
            <person name="Pirintsos S."/>
            <person name="Studholme D.J."/>
            <person name="Pavlidis P."/>
            <person name="Sarris P.F."/>
        </authorList>
    </citation>
    <scope>NUCLEOTIDE SEQUENCE [LARGE SCALE GENOMIC DNA]</scope>
    <source>
        <strain evidence="3">cv. PFS-1207/04</strain>
    </source>
</reference>
<proteinExistence type="predicted"/>
<evidence type="ECO:0000256" key="1">
    <source>
        <dbReference type="SAM" id="MobiDB-lite"/>
    </source>
</evidence>
<evidence type="ECO:0000313" key="2">
    <source>
        <dbReference type="EMBL" id="KAF3561063.1"/>
    </source>
</evidence>
<organism evidence="2 3">
    <name type="scientific">Brassica cretica</name>
    <name type="common">Mustard</name>
    <dbReference type="NCBI Taxonomy" id="69181"/>
    <lineage>
        <taxon>Eukaryota</taxon>
        <taxon>Viridiplantae</taxon>
        <taxon>Streptophyta</taxon>
        <taxon>Embryophyta</taxon>
        <taxon>Tracheophyta</taxon>
        <taxon>Spermatophyta</taxon>
        <taxon>Magnoliopsida</taxon>
        <taxon>eudicotyledons</taxon>
        <taxon>Gunneridae</taxon>
        <taxon>Pentapetalae</taxon>
        <taxon>rosids</taxon>
        <taxon>malvids</taxon>
        <taxon>Brassicales</taxon>
        <taxon>Brassicaceae</taxon>
        <taxon>Brassiceae</taxon>
        <taxon>Brassica</taxon>
    </lineage>
</organism>
<comment type="caution">
    <text evidence="2">The sequence shown here is derived from an EMBL/GenBank/DDBJ whole genome shotgun (WGS) entry which is preliminary data.</text>
</comment>
<protein>
    <submittedName>
        <fullName evidence="2">Uncharacterized protein</fullName>
    </submittedName>
</protein>
<name>A0ABQ7CNY7_BRACR</name>
<feature type="compositionally biased region" description="Basic and acidic residues" evidence="1">
    <location>
        <begin position="67"/>
        <end position="80"/>
    </location>
</feature>
<accession>A0ABQ7CNY7</accession>
<feature type="region of interest" description="Disordered" evidence="1">
    <location>
        <begin position="1"/>
        <end position="108"/>
    </location>
</feature>
<feature type="compositionally biased region" description="Polar residues" evidence="1">
    <location>
        <begin position="81"/>
        <end position="103"/>
    </location>
</feature>
<dbReference type="EMBL" id="QGKV02000759">
    <property type="protein sequence ID" value="KAF3561063.1"/>
    <property type="molecule type" value="Genomic_DNA"/>
</dbReference>
<keyword evidence="3" id="KW-1185">Reference proteome</keyword>
<sequence length="141" mass="16206">MRKQVLIFRTSKKLKQNHTKCENIGKGSLCRSSQARERSRQDYERSSHSHRDYPKYQNLPDPPSKSFYREVSRRSPETKNDGPSGTKSNPEAASRGIPQQTCLQPLPPEAVEEAMGEVRNAMLQYTKCADPTEREARKERL</sequence>
<dbReference type="Proteomes" id="UP000266723">
    <property type="component" value="Unassembled WGS sequence"/>
</dbReference>
<evidence type="ECO:0000313" key="3">
    <source>
        <dbReference type="Proteomes" id="UP000266723"/>
    </source>
</evidence>
<feature type="compositionally biased region" description="Basic and acidic residues" evidence="1">
    <location>
        <begin position="34"/>
        <end position="54"/>
    </location>
</feature>